<protein>
    <submittedName>
        <fullName evidence="1">Tol biopolymer transport system component</fullName>
    </submittedName>
</protein>
<accession>A0ABS4X920</accession>
<evidence type="ECO:0000313" key="1">
    <source>
        <dbReference type="EMBL" id="MBP2384856.1"/>
    </source>
</evidence>
<name>A0ABS4X920_9MICC</name>
<evidence type="ECO:0000313" key="2">
    <source>
        <dbReference type="Proteomes" id="UP001296993"/>
    </source>
</evidence>
<dbReference type="Proteomes" id="UP001296993">
    <property type="component" value="Unassembled WGS sequence"/>
</dbReference>
<keyword evidence="2" id="KW-1185">Reference proteome</keyword>
<organism evidence="1 2">
    <name type="scientific">Paeniglutamicibacter kerguelensis</name>
    <dbReference type="NCBI Taxonomy" id="254788"/>
    <lineage>
        <taxon>Bacteria</taxon>
        <taxon>Bacillati</taxon>
        <taxon>Actinomycetota</taxon>
        <taxon>Actinomycetes</taxon>
        <taxon>Micrococcales</taxon>
        <taxon>Micrococcaceae</taxon>
        <taxon>Paeniglutamicibacter</taxon>
    </lineage>
</organism>
<reference evidence="1 2" key="1">
    <citation type="submission" date="2021-03" db="EMBL/GenBank/DDBJ databases">
        <title>Sequencing the genomes of 1000 actinobacteria strains.</title>
        <authorList>
            <person name="Klenk H.-P."/>
        </authorList>
    </citation>
    <scope>NUCLEOTIDE SEQUENCE [LARGE SCALE GENOMIC DNA]</scope>
    <source>
        <strain evidence="1 2">DSM 15797</strain>
    </source>
</reference>
<dbReference type="EMBL" id="JAGIOF010000001">
    <property type="protein sequence ID" value="MBP2384856.1"/>
    <property type="molecule type" value="Genomic_DNA"/>
</dbReference>
<sequence>MVAVVENAECPSVSPNGKLIAYKKRRADSQPAHWDIAVLDIAKGTEQIYPLESGFDDQLEWLDSSTLLFGQPRTDNPGDANIVSLKLETGASPQLFIEHAWSPSIQR</sequence>
<dbReference type="Gene3D" id="2.120.10.30">
    <property type="entry name" value="TolB, C-terminal domain"/>
    <property type="match status" value="1"/>
</dbReference>
<gene>
    <name evidence="1" type="ORF">JOF47_000367</name>
</gene>
<proteinExistence type="predicted"/>
<dbReference type="RefSeq" id="WP_209995574.1">
    <property type="nucleotide sequence ID" value="NZ_BAAAJY010000006.1"/>
</dbReference>
<dbReference type="InterPro" id="IPR011042">
    <property type="entry name" value="6-blade_b-propeller_TolB-like"/>
</dbReference>
<comment type="caution">
    <text evidence="1">The sequence shown here is derived from an EMBL/GenBank/DDBJ whole genome shotgun (WGS) entry which is preliminary data.</text>
</comment>
<dbReference type="SUPFAM" id="SSF82171">
    <property type="entry name" value="DPP6 N-terminal domain-like"/>
    <property type="match status" value="1"/>
</dbReference>